<dbReference type="EMBL" id="VYKJ01000019">
    <property type="protein sequence ID" value="KAA8995482.1"/>
    <property type="molecule type" value="Genomic_DNA"/>
</dbReference>
<evidence type="ECO:0000313" key="4">
    <source>
        <dbReference type="Proteomes" id="UP000335415"/>
    </source>
</evidence>
<protein>
    <submittedName>
        <fullName evidence="3">Uncharacterized protein</fullName>
    </submittedName>
</protein>
<reference evidence="3 4" key="1">
    <citation type="submission" date="2019-09" db="EMBL/GenBank/DDBJ databases">
        <authorList>
            <person name="Li Y."/>
        </authorList>
    </citation>
    <scope>NUCLEOTIDE SEQUENCE [LARGE SCALE GENOMIC DNA]</scope>
    <source>
        <strain evidence="3 4">L3-3HA</strain>
    </source>
</reference>
<feature type="chain" id="PRO_5023871013" evidence="2">
    <location>
        <begin position="29"/>
        <end position="118"/>
    </location>
</feature>
<evidence type="ECO:0000256" key="1">
    <source>
        <dbReference type="SAM" id="MobiDB-lite"/>
    </source>
</evidence>
<keyword evidence="4" id="KW-1185">Reference proteome</keyword>
<keyword evidence="2" id="KW-0732">Signal</keyword>
<feature type="region of interest" description="Disordered" evidence="1">
    <location>
        <begin position="29"/>
        <end position="68"/>
    </location>
</feature>
<feature type="signal peptide" evidence="2">
    <location>
        <begin position="1"/>
        <end position="28"/>
    </location>
</feature>
<evidence type="ECO:0000256" key="2">
    <source>
        <dbReference type="SAM" id="SignalP"/>
    </source>
</evidence>
<dbReference type="RefSeq" id="WP_150437517.1">
    <property type="nucleotide sequence ID" value="NZ_VYKJ01000019.1"/>
</dbReference>
<organism evidence="3 4">
    <name type="scientific">Affinibrenneria salicis</name>
    <dbReference type="NCBI Taxonomy" id="2590031"/>
    <lineage>
        <taxon>Bacteria</taxon>
        <taxon>Pseudomonadati</taxon>
        <taxon>Pseudomonadota</taxon>
        <taxon>Gammaproteobacteria</taxon>
        <taxon>Enterobacterales</taxon>
        <taxon>Pectobacteriaceae</taxon>
        <taxon>Affinibrenneria</taxon>
    </lineage>
</organism>
<comment type="caution">
    <text evidence="3">The sequence shown here is derived from an EMBL/GenBank/DDBJ whole genome shotgun (WGS) entry which is preliminary data.</text>
</comment>
<gene>
    <name evidence="3" type="ORF">FJU30_24150</name>
</gene>
<dbReference type="AlphaFoldDB" id="A0A5J5FQX4"/>
<dbReference type="Proteomes" id="UP000335415">
    <property type="component" value="Unassembled WGS sequence"/>
</dbReference>
<accession>A0A5J5FQX4</accession>
<sequence length="118" mass="12346">MKKISTLSGTLALLTALGAAGTALWAQAAPEATPGNAPREQHLPQLPGGPFAHGPGIFLPPPPPLYEASLQTQQPDEALNKLVANAPKGNGKNYEVKVMVRELPPAPSRNESPDTKQP</sequence>
<dbReference type="OrthoDB" id="6433964at2"/>
<evidence type="ECO:0000313" key="3">
    <source>
        <dbReference type="EMBL" id="KAA8995482.1"/>
    </source>
</evidence>
<name>A0A5J5FQX4_9GAMM</name>
<proteinExistence type="predicted"/>